<gene>
    <name evidence="4" type="ORF">GQ602_002317</name>
</gene>
<dbReference type="GO" id="GO:0000122">
    <property type="term" value="P:negative regulation of transcription by RNA polymerase II"/>
    <property type="evidence" value="ECO:0007669"/>
    <property type="project" value="TreeGrafter"/>
</dbReference>
<protein>
    <submittedName>
        <fullName evidence="4">Udp-galactose transporter like protein</fullName>
    </submittedName>
</protein>
<feature type="region of interest" description="Disordered" evidence="2">
    <location>
        <begin position="534"/>
        <end position="554"/>
    </location>
</feature>
<comment type="caution">
    <text evidence="4">The sequence shown here is derived from an EMBL/GenBank/DDBJ whole genome shotgun (WGS) entry which is preliminary data.</text>
</comment>
<dbReference type="GO" id="GO:0003714">
    <property type="term" value="F:transcription corepressor activity"/>
    <property type="evidence" value="ECO:0007669"/>
    <property type="project" value="TreeGrafter"/>
</dbReference>
<dbReference type="GO" id="GO:0003682">
    <property type="term" value="F:chromatin binding"/>
    <property type="evidence" value="ECO:0007669"/>
    <property type="project" value="TreeGrafter"/>
</dbReference>
<dbReference type="Pfam" id="PF12927">
    <property type="entry name" value="DUF3835"/>
    <property type="match status" value="1"/>
</dbReference>
<dbReference type="AlphaFoldDB" id="A0A8H4VFG0"/>
<dbReference type="OrthoDB" id="21413at2759"/>
<dbReference type="InterPro" id="IPR024325">
    <property type="entry name" value="DUF3835"/>
</dbReference>
<dbReference type="GO" id="GO:0019212">
    <property type="term" value="F:phosphatase inhibitor activity"/>
    <property type="evidence" value="ECO:0007669"/>
    <property type="project" value="TreeGrafter"/>
</dbReference>
<keyword evidence="1" id="KW-0175">Coiled coil</keyword>
<evidence type="ECO:0000313" key="5">
    <source>
        <dbReference type="Proteomes" id="UP000562929"/>
    </source>
</evidence>
<dbReference type="Pfam" id="PF13758">
    <property type="entry name" value="Prefoldin_3"/>
    <property type="match status" value="1"/>
</dbReference>
<feature type="region of interest" description="Disordered" evidence="2">
    <location>
        <begin position="178"/>
        <end position="217"/>
    </location>
</feature>
<feature type="compositionally biased region" description="Low complexity" evidence="2">
    <location>
        <begin position="184"/>
        <end position="201"/>
    </location>
</feature>
<feature type="compositionally biased region" description="Basic and acidic residues" evidence="2">
    <location>
        <begin position="535"/>
        <end position="544"/>
    </location>
</feature>
<evidence type="ECO:0000313" key="4">
    <source>
        <dbReference type="EMBL" id="KAF4592018.1"/>
    </source>
</evidence>
<feature type="region of interest" description="Disordered" evidence="2">
    <location>
        <begin position="278"/>
        <end position="308"/>
    </location>
</feature>
<dbReference type="PANTHER" id="PTHR15111">
    <property type="entry name" value="RNA POLYMERASE II SUBUNIT 5-MEDIATING PROTEIN NNX3"/>
    <property type="match status" value="1"/>
</dbReference>
<keyword evidence="5" id="KW-1185">Reference proteome</keyword>
<evidence type="ECO:0000259" key="3">
    <source>
        <dbReference type="Pfam" id="PF12927"/>
    </source>
</evidence>
<feature type="compositionally biased region" description="Basic and acidic residues" evidence="2">
    <location>
        <begin position="365"/>
        <end position="377"/>
    </location>
</feature>
<dbReference type="InterPro" id="IPR039553">
    <property type="entry name" value="Prefoldin-like"/>
</dbReference>
<sequence length="554" mass="62223">MADDAERHRLQLEDSISRLRASLQHWLTWDADYEALKEEIEAVSDHQDEELRRIHQGYEGDLLRDRELDEIFGLQAPRSRRQIVNILQRRIDYVNQNVGSLRKQLDAQQNEHDAVAEPLESDENAEPITEILEELDDDDNVVSFRLNQASESLPCVRDALNKAGVAGFEDDTRQRVDAPAGQIQPVSTSVPVQTPSSSHTPQPGPAKGASEPPVEMSRRAKRIDDIMKTAREQERISKQDPVIPEDEDVDDAALRRQMIQYGMNDIGAIVAELELEEGDESDFDEEMDDIDDNGEDRYGRSTGRLVSEDYRQRMLELEKKHDVRSRFNQAADDQDQHSDDEGIGRIKVNRQVSPSSSKAPPLKSSIKDKQTEVDPKKGVRFAQSLDVAPDDEPPALSTTDETEESAANPLGDVIERAGPGDTMKPPAPPRASRTQSLFKQARDLTTAVPPGPLDAPRRFINEKAPESPTCPQDTPLADQLVEREPGSTPKPPNDLDDSLSHDAVASQHQRLRKRFIQRQGGFLQEDTSPVQFMNDFHDEPEPISRFKAARLSRS</sequence>
<feature type="compositionally biased region" description="Basic and acidic residues" evidence="2">
    <location>
        <begin position="334"/>
        <end position="344"/>
    </location>
</feature>
<reference evidence="4 5" key="1">
    <citation type="journal article" date="2020" name="G3 (Bethesda)">
        <title>Genetic Underpinnings of Host Manipulation by Ophiocordyceps as Revealed by Comparative Transcriptomics.</title>
        <authorList>
            <person name="Will I."/>
            <person name="Das B."/>
            <person name="Trinh T."/>
            <person name="Brachmann A."/>
            <person name="Ohm R.A."/>
            <person name="de Bekker C."/>
        </authorList>
    </citation>
    <scope>NUCLEOTIDE SEQUENCE [LARGE SCALE GENOMIC DNA]</scope>
    <source>
        <strain evidence="4 5">EC05</strain>
    </source>
</reference>
<name>A0A8H4VFG0_9HYPO</name>
<feature type="domain" description="DUF3835" evidence="3">
    <location>
        <begin position="476"/>
        <end position="551"/>
    </location>
</feature>
<feature type="compositionally biased region" description="Low complexity" evidence="2">
    <location>
        <begin position="353"/>
        <end position="364"/>
    </location>
</feature>
<dbReference type="Proteomes" id="UP000562929">
    <property type="component" value="Unassembled WGS sequence"/>
</dbReference>
<proteinExistence type="predicted"/>
<dbReference type="InterPro" id="IPR052255">
    <property type="entry name" value="RNA_pol_II_subunit5-mediator"/>
</dbReference>
<feature type="compositionally biased region" description="Acidic residues" evidence="2">
    <location>
        <begin position="278"/>
        <end position="294"/>
    </location>
</feature>
<evidence type="ECO:0000256" key="2">
    <source>
        <dbReference type="SAM" id="MobiDB-lite"/>
    </source>
</evidence>
<feature type="region of interest" description="Disordered" evidence="2">
    <location>
        <begin position="320"/>
        <end position="513"/>
    </location>
</feature>
<feature type="compositionally biased region" description="Basic and acidic residues" evidence="2">
    <location>
        <begin position="455"/>
        <end position="465"/>
    </location>
</feature>
<dbReference type="PANTHER" id="PTHR15111:SF0">
    <property type="entry name" value="UNCONVENTIONAL PREFOLDIN RPB5 INTERACTOR 1"/>
    <property type="match status" value="1"/>
</dbReference>
<dbReference type="EMBL" id="JAACLJ010000002">
    <property type="protein sequence ID" value="KAF4592018.1"/>
    <property type="molecule type" value="Genomic_DNA"/>
</dbReference>
<organism evidence="4 5">
    <name type="scientific">Ophiocordyceps camponoti-floridani</name>
    <dbReference type="NCBI Taxonomy" id="2030778"/>
    <lineage>
        <taxon>Eukaryota</taxon>
        <taxon>Fungi</taxon>
        <taxon>Dikarya</taxon>
        <taxon>Ascomycota</taxon>
        <taxon>Pezizomycotina</taxon>
        <taxon>Sordariomycetes</taxon>
        <taxon>Hypocreomycetidae</taxon>
        <taxon>Hypocreales</taxon>
        <taxon>Ophiocordycipitaceae</taxon>
        <taxon>Ophiocordyceps</taxon>
    </lineage>
</organism>
<evidence type="ECO:0000256" key="1">
    <source>
        <dbReference type="SAM" id="Coils"/>
    </source>
</evidence>
<accession>A0A8H4VFG0</accession>
<feature type="coiled-coil region" evidence="1">
    <location>
        <begin position="2"/>
        <end position="53"/>
    </location>
</feature>